<proteinExistence type="predicted"/>
<accession>A0ABN2LS10</accession>
<reference evidence="1 2" key="1">
    <citation type="journal article" date="2019" name="Int. J. Syst. Evol. Microbiol.">
        <title>The Global Catalogue of Microorganisms (GCM) 10K type strain sequencing project: providing services to taxonomists for standard genome sequencing and annotation.</title>
        <authorList>
            <consortium name="The Broad Institute Genomics Platform"/>
            <consortium name="The Broad Institute Genome Sequencing Center for Infectious Disease"/>
            <person name="Wu L."/>
            <person name="Ma J."/>
        </authorList>
    </citation>
    <scope>NUCLEOTIDE SEQUENCE [LARGE SCALE GENOMIC DNA]</scope>
    <source>
        <strain evidence="1 2">JCM 13250</strain>
    </source>
</reference>
<gene>
    <name evidence="1" type="ORF">GCM10009682_19420</name>
</gene>
<organism evidence="1 2">
    <name type="scientific">Luedemannella flava</name>
    <dbReference type="NCBI Taxonomy" id="349316"/>
    <lineage>
        <taxon>Bacteria</taxon>
        <taxon>Bacillati</taxon>
        <taxon>Actinomycetota</taxon>
        <taxon>Actinomycetes</taxon>
        <taxon>Micromonosporales</taxon>
        <taxon>Micromonosporaceae</taxon>
        <taxon>Luedemannella</taxon>
    </lineage>
</organism>
<comment type="caution">
    <text evidence="1">The sequence shown here is derived from an EMBL/GenBank/DDBJ whole genome shotgun (WGS) entry which is preliminary data.</text>
</comment>
<evidence type="ECO:0000313" key="1">
    <source>
        <dbReference type="EMBL" id="GAA1797869.1"/>
    </source>
</evidence>
<sequence>MPAQAGPATAGQPAAVHRLVAAEDRAKLEQILGLDHTTLGEMQAGLVIVSPLLASAAAALLPRF</sequence>
<evidence type="ECO:0000313" key="2">
    <source>
        <dbReference type="Proteomes" id="UP001500218"/>
    </source>
</evidence>
<name>A0ABN2LS10_9ACTN</name>
<dbReference type="RefSeq" id="WP_344128571.1">
    <property type="nucleotide sequence ID" value="NZ_BAAALT010000050.1"/>
</dbReference>
<protein>
    <submittedName>
        <fullName evidence="1">Uncharacterized protein</fullName>
    </submittedName>
</protein>
<keyword evidence="2" id="KW-1185">Reference proteome</keyword>
<dbReference type="Proteomes" id="UP001500218">
    <property type="component" value="Unassembled WGS sequence"/>
</dbReference>
<dbReference type="EMBL" id="BAAALT010000050">
    <property type="protein sequence ID" value="GAA1797869.1"/>
    <property type="molecule type" value="Genomic_DNA"/>
</dbReference>